<sequence>MMDAQEPTFHPHATGGEEILIAVMGPSGTGKTSFINLVSGSHLDVGHGMDSCTADISLSDPFDLDGCRVRMVDTPGFDDSERSDADVLEQIAAFLVESYKKGARLQGVLYLHRISDVRMGGAAQRNFSIIQKLCGPDALKNVVLATTRWSEVEQAIGDAREDELRTIFFKVAIDGGARLLRHDRELESAHAIVREFFTHTPTTLLLQHEMATEGKSLFDTQAGLELDRNVSSEIKRHERIISEMKKDLEEAIEEHDEELQGGIEEDMEDLRATVARLQEEAEKLRHRQTLSATVQTNEAISGLNTISPTVDLSTPIVASMIVAGDPAPTLALDEHADHISTDVPAGVPGTSDSGSAVPDIVITVSRQDSFASVGTGMQQQLADVHSELRDGLRNARDSLAPIDELRDRLGAVDIKVQNLEQKTLKTEAPIMKFFRTMLTRITFLVRGRGLKDE</sequence>
<dbReference type="Proteomes" id="UP000016930">
    <property type="component" value="Unassembled WGS sequence"/>
</dbReference>
<dbReference type="CDD" id="cd00882">
    <property type="entry name" value="Ras_like_GTPase"/>
    <property type="match status" value="1"/>
</dbReference>
<evidence type="ECO:0000256" key="1">
    <source>
        <dbReference type="SAM" id="Coils"/>
    </source>
</evidence>
<dbReference type="AlphaFoldDB" id="M2RA97"/>
<feature type="coiled-coil region" evidence="1">
    <location>
        <begin position="234"/>
        <end position="287"/>
    </location>
</feature>
<protein>
    <recommendedName>
        <fullName evidence="2">G domain-containing protein</fullName>
    </recommendedName>
</protein>
<dbReference type="InterPro" id="IPR027417">
    <property type="entry name" value="P-loop_NTPase"/>
</dbReference>
<keyword evidence="4" id="KW-1185">Reference proteome</keyword>
<dbReference type="EMBL" id="KB445791">
    <property type="protein sequence ID" value="EMD41345.1"/>
    <property type="molecule type" value="Genomic_DNA"/>
</dbReference>
<feature type="domain" description="G" evidence="2">
    <location>
        <begin position="21"/>
        <end position="89"/>
    </location>
</feature>
<dbReference type="GO" id="GO:0005525">
    <property type="term" value="F:GTP binding"/>
    <property type="evidence" value="ECO:0007669"/>
    <property type="project" value="InterPro"/>
</dbReference>
<reference evidence="3 4" key="1">
    <citation type="journal article" date="2012" name="Proc. Natl. Acad. Sci. U.S.A.">
        <title>Comparative genomics of Ceriporiopsis subvermispora and Phanerochaete chrysosporium provide insight into selective ligninolysis.</title>
        <authorList>
            <person name="Fernandez-Fueyo E."/>
            <person name="Ruiz-Duenas F.J."/>
            <person name="Ferreira P."/>
            <person name="Floudas D."/>
            <person name="Hibbett D.S."/>
            <person name="Canessa P."/>
            <person name="Larrondo L.F."/>
            <person name="James T.Y."/>
            <person name="Seelenfreund D."/>
            <person name="Lobos S."/>
            <person name="Polanco R."/>
            <person name="Tello M."/>
            <person name="Honda Y."/>
            <person name="Watanabe T."/>
            <person name="Watanabe T."/>
            <person name="Ryu J.S."/>
            <person name="Kubicek C.P."/>
            <person name="Schmoll M."/>
            <person name="Gaskell J."/>
            <person name="Hammel K.E."/>
            <person name="St John F.J."/>
            <person name="Vanden Wymelenberg A."/>
            <person name="Sabat G."/>
            <person name="Splinter BonDurant S."/>
            <person name="Syed K."/>
            <person name="Yadav J.S."/>
            <person name="Doddapaneni H."/>
            <person name="Subramanian V."/>
            <person name="Lavin J.L."/>
            <person name="Oguiza J.A."/>
            <person name="Perez G."/>
            <person name="Pisabarro A.G."/>
            <person name="Ramirez L."/>
            <person name="Santoyo F."/>
            <person name="Master E."/>
            <person name="Coutinho P.M."/>
            <person name="Henrissat B."/>
            <person name="Lombard V."/>
            <person name="Magnuson J.K."/>
            <person name="Kuees U."/>
            <person name="Hori C."/>
            <person name="Igarashi K."/>
            <person name="Samejima M."/>
            <person name="Held B.W."/>
            <person name="Barry K.W."/>
            <person name="LaButti K.M."/>
            <person name="Lapidus A."/>
            <person name="Lindquist E.A."/>
            <person name="Lucas S.M."/>
            <person name="Riley R."/>
            <person name="Salamov A.A."/>
            <person name="Hoffmeister D."/>
            <person name="Schwenk D."/>
            <person name="Hadar Y."/>
            <person name="Yarden O."/>
            <person name="de Vries R.P."/>
            <person name="Wiebenga A."/>
            <person name="Stenlid J."/>
            <person name="Eastwood D."/>
            <person name="Grigoriev I.V."/>
            <person name="Berka R.M."/>
            <person name="Blanchette R.A."/>
            <person name="Kersten P."/>
            <person name="Martinez A.T."/>
            <person name="Vicuna R."/>
            <person name="Cullen D."/>
        </authorList>
    </citation>
    <scope>NUCLEOTIDE SEQUENCE [LARGE SCALE GENOMIC DNA]</scope>
    <source>
        <strain evidence="3 4">B</strain>
    </source>
</reference>
<dbReference type="Gene3D" id="3.40.50.300">
    <property type="entry name" value="P-loop containing nucleotide triphosphate hydrolases"/>
    <property type="match status" value="1"/>
</dbReference>
<dbReference type="InterPro" id="IPR006073">
    <property type="entry name" value="GTP-bd"/>
</dbReference>
<organism evidence="3 4">
    <name type="scientific">Ceriporiopsis subvermispora (strain B)</name>
    <name type="common">White-rot fungus</name>
    <name type="synonym">Gelatoporia subvermispora</name>
    <dbReference type="NCBI Taxonomy" id="914234"/>
    <lineage>
        <taxon>Eukaryota</taxon>
        <taxon>Fungi</taxon>
        <taxon>Dikarya</taxon>
        <taxon>Basidiomycota</taxon>
        <taxon>Agaricomycotina</taxon>
        <taxon>Agaricomycetes</taxon>
        <taxon>Polyporales</taxon>
        <taxon>Gelatoporiaceae</taxon>
        <taxon>Gelatoporia</taxon>
    </lineage>
</organism>
<evidence type="ECO:0000313" key="3">
    <source>
        <dbReference type="EMBL" id="EMD41345.1"/>
    </source>
</evidence>
<evidence type="ECO:0000313" key="4">
    <source>
        <dbReference type="Proteomes" id="UP000016930"/>
    </source>
</evidence>
<dbReference type="OrthoDB" id="8954335at2759"/>
<evidence type="ECO:0000259" key="2">
    <source>
        <dbReference type="Pfam" id="PF01926"/>
    </source>
</evidence>
<keyword evidence="1" id="KW-0175">Coiled coil</keyword>
<dbReference type="Pfam" id="PF01926">
    <property type="entry name" value="MMR_HSR1"/>
    <property type="match status" value="1"/>
</dbReference>
<gene>
    <name evidence="3" type="ORF">CERSUDRAFT_128041</name>
</gene>
<dbReference type="STRING" id="914234.M2RA97"/>
<accession>M2RA97</accession>
<dbReference type="HOGENOM" id="CLU_604099_0_0_1"/>
<proteinExistence type="predicted"/>
<name>M2RA97_CERS8</name>
<dbReference type="SUPFAM" id="SSF52540">
    <property type="entry name" value="P-loop containing nucleoside triphosphate hydrolases"/>
    <property type="match status" value="2"/>
</dbReference>